<evidence type="ECO:0000256" key="1">
    <source>
        <dbReference type="SAM" id="MobiDB-lite"/>
    </source>
</evidence>
<protein>
    <recommendedName>
        <fullName evidence="2">BON domain-containing protein</fullName>
    </recommendedName>
</protein>
<organism evidence="3 4">
    <name type="scientific">Ralstonia solanacearum K60</name>
    <dbReference type="NCBI Taxonomy" id="1091042"/>
    <lineage>
        <taxon>Bacteria</taxon>
        <taxon>Pseudomonadati</taxon>
        <taxon>Pseudomonadota</taxon>
        <taxon>Betaproteobacteria</taxon>
        <taxon>Burkholderiales</taxon>
        <taxon>Burkholderiaceae</taxon>
        <taxon>Ralstonia</taxon>
        <taxon>Ralstonia solanacearum species complex</taxon>
    </lineage>
</organism>
<sequence length="202" mass="21999">MFVEAKSAEDAAAGGKGRPGLSQSLARPARRICAQGLKWAIGMAVPVVFAQTSPASGPSGAPGQALRNGVNDPFIQISRDMPDCPVPRDPVLPETQMRGQSHDRIERSNNCHHTGQCRNASAYAHDPEIADAARKRLRDDPRLRDSALWITVQRRFITLQGCAASARQADYVAEVLRQFPDVQHVTVDDVAVRRPGAATMRR</sequence>
<proteinExistence type="predicted"/>
<dbReference type="RefSeq" id="WP_094394659.1">
    <property type="nucleotide sequence ID" value="NZ_NCTK01000002.1"/>
</dbReference>
<comment type="caution">
    <text evidence="3">The sequence shown here is derived from an EMBL/GenBank/DDBJ whole genome shotgun (WGS) entry which is preliminary data.</text>
</comment>
<dbReference type="PROSITE" id="PS50914">
    <property type="entry name" value="BON"/>
    <property type="match status" value="1"/>
</dbReference>
<dbReference type="AlphaFoldDB" id="A0AAP7ZHP9"/>
<evidence type="ECO:0000313" key="3">
    <source>
        <dbReference type="EMBL" id="OYQ09223.1"/>
    </source>
</evidence>
<dbReference type="Proteomes" id="UP000216164">
    <property type="component" value="Unassembled WGS sequence"/>
</dbReference>
<gene>
    <name evidence="3" type="ORF">B7R77_19910</name>
</gene>
<dbReference type="Pfam" id="PF04972">
    <property type="entry name" value="BON"/>
    <property type="match status" value="1"/>
</dbReference>
<dbReference type="InterPro" id="IPR007055">
    <property type="entry name" value="BON_dom"/>
</dbReference>
<name>A0AAP7ZHP9_RALSL</name>
<dbReference type="EMBL" id="NCTK01000002">
    <property type="protein sequence ID" value="OYQ09223.1"/>
    <property type="molecule type" value="Genomic_DNA"/>
</dbReference>
<feature type="domain" description="BON" evidence="2">
    <location>
        <begin position="125"/>
        <end position="194"/>
    </location>
</feature>
<accession>A0AAP7ZHP9</accession>
<feature type="region of interest" description="Disordered" evidence="1">
    <location>
        <begin position="1"/>
        <end position="26"/>
    </location>
</feature>
<evidence type="ECO:0000313" key="4">
    <source>
        <dbReference type="Proteomes" id="UP000216164"/>
    </source>
</evidence>
<evidence type="ECO:0000259" key="2">
    <source>
        <dbReference type="PROSITE" id="PS50914"/>
    </source>
</evidence>
<reference evidence="3 4" key="1">
    <citation type="submission" date="2017-04" db="EMBL/GenBank/DDBJ databases">
        <title>Genome Announcement: Closed genomes of Ralstonia solanacearum strains K60, UW551, and UW700.</title>
        <authorList>
            <person name="Hayes M."/>
            <person name="Macintyre A.M."/>
            <person name="Allen C."/>
        </authorList>
    </citation>
    <scope>NUCLEOTIDE SEQUENCE [LARGE SCALE GENOMIC DNA]</scope>
    <source>
        <strain evidence="3 4">UW25</strain>
    </source>
</reference>